<dbReference type="PROSITE" id="PS50914">
    <property type="entry name" value="BON"/>
    <property type="match status" value="3"/>
</dbReference>
<feature type="domain" description="BON" evidence="1">
    <location>
        <begin position="98"/>
        <end position="166"/>
    </location>
</feature>
<evidence type="ECO:0000313" key="2">
    <source>
        <dbReference type="EMBL" id="BCX88663.1"/>
    </source>
</evidence>
<dbReference type="PANTHER" id="PTHR34606">
    <property type="entry name" value="BON DOMAIN-CONTAINING PROTEIN"/>
    <property type="match status" value="1"/>
</dbReference>
<name>A0AAU9BYN8_9GAMM</name>
<accession>A0AAU9BYN8</accession>
<sequence>MNNELAKAVYAAFEVDPWVNPHRDQIAIDCQGGVVTLTGEVAEISAKRRAPLVAKEVPGVTAVDDRLTVKPAEAMGDDEILVHLRKMILDDLALAHYDLVTLNRKGEKELWRENPEHPGRIVLHVEDGTVYLEGRARSLCDRRLIEVMAWWVPGSRNVVNDLEVVPPEEDNDDQLKEAIVLALDIDPFVDHEEILFTCRNGDVTLKGRVPVPEQIKLAEHDCWYIDGVRKVENQLELP</sequence>
<gene>
    <name evidence="2" type="ORF">MIN45_P1032</name>
</gene>
<evidence type="ECO:0000259" key="1">
    <source>
        <dbReference type="PROSITE" id="PS50914"/>
    </source>
</evidence>
<dbReference type="Proteomes" id="UP001321450">
    <property type="component" value="Chromosome"/>
</dbReference>
<dbReference type="InterPro" id="IPR051686">
    <property type="entry name" value="Lipoprotein_DolP"/>
</dbReference>
<evidence type="ECO:0000313" key="3">
    <source>
        <dbReference type="Proteomes" id="UP001321450"/>
    </source>
</evidence>
<dbReference type="Pfam" id="PF04972">
    <property type="entry name" value="BON"/>
    <property type="match status" value="3"/>
</dbReference>
<dbReference type="EMBL" id="AP024718">
    <property type="protein sequence ID" value="BCX88663.1"/>
    <property type="molecule type" value="Genomic_DNA"/>
</dbReference>
<keyword evidence="3" id="KW-1185">Reference proteome</keyword>
<reference evidence="3" key="1">
    <citation type="journal article" date="2024" name="Int. J. Syst. Evol. Microbiol.">
        <title>Methylomarinovum tepidoasis sp. nov., a moderately thermophilic methanotroph of the family Methylothermaceae isolated from a deep-sea hydrothermal field.</title>
        <authorList>
            <person name="Hirayama H."/>
            <person name="Takaki Y."/>
            <person name="Abe M."/>
            <person name="Miyazaki M."/>
            <person name="Uematsu K."/>
            <person name="Matsui Y."/>
            <person name="Takai K."/>
        </authorList>
    </citation>
    <scope>NUCLEOTIDE SEQUENCE [LARGE SCALE GENOMIC DNA]</scope>
    <source>
        <strain evidence="3">IN45</strain>
    </source>
</reference>
<dbReference type="AlphaFoldDB" id="A0AAU9BYN8"/>
<dbReference type="RefSeq" id="WP_286293879.1">
    <property type="nucleotide sequence ID" value="NZ_AP024718.1"/>
</dbReference>
<feature type="domain" description="BON" evidence="1">
    <location>
        <begin position="1"/>
        <end position="71"/>
    </location>
</feature>
<organism evidence="2 3">
    <name type="scientific">Methylomarinovum tepidoasis</name>
    <dbReference type="NCBI Taxonomy" id="2840183"/>
    <lineage>
        <taxon>Bacteria</taxon>
        <taxon>Pseudomonadati</taxon>
        <taxon>Pseudomonadota</taxon>
        <taxon>Gammaproteobacteria</taxon>
        <taxon>Methylococcales</taxon>
        <taxon>Methylothermaceae</taxon>
        <taxon>Methylomarinovum</taxon>
    </lineage>
</organism>
<dbReference type="InterPro" id="IPR007055">
    <property type="entry name" value="BON_dom"/>
</dbReference>
<dbReference type="KEGG" id="meiy:MIN45_P1032"/>
<proteinExistence type="predicted"/>
<feature type="domain" description="BON" evidence="1">
    <location>
        <begin position="171"/>
        <end position="238"/>
    </location>
</feature>
<dbReference type="Gene3D" id="3.30.1340.30">
    <property type="match status" value="3"/>
</dbReference>
<protein>
    <recommendedName>
        <fullName evidence="1">BON domain-containing protein</fullName>
    </recommendedName>
</protein>
<dbReference type="PANTHER" id="PTHR34606:SF15">
    <property type="entry name" value="BON DOMAIN-CONTAINING PROTEIN"/>
    <property type="match status" value="1"/>
</dbReference>